<dbReference type="Pfam" id="PF13540">
    <property type="entry name" value="RCC1_2"/>
    <property type="match status" value="1"/>
</dbReference>
<comment type="caution">
    <text evidence="4">The sequence shown here is derived from an EMBL/GenBank/DDBJ whole genome shotgun (WGS) entry which is preliminary data.</text>
</comment>
<reference evidence="4" key="1">
    <citation type="submission" date="2022-01" db="EMBL/GenBank/DDBJ databases">
        <authorList>
            <person name="Criscuolo A."/>
        </authorList>
    </citation>
    <scope>NUCLEOTIDE SEQUENCE</scope>
    <source>
        <strain evidence="4">CIP111893</strain>
    </source>
</reference>
<dbReference type="Pfam" id="PF25390">
    <property type="entry name" value="WD40_RLD"/>
    <property type="match status" value="1"/>
</dbReference>
<dbReference type="PRINTS" id="PR00633">
    <property type="entry name" value="RCCNDNSATION"/>
</dbReference>
<evidence type="ECO:0000256" key="2">
    <source>
        <dbReference type="SAM" id="Phobius"/>
    </source>
</evidence>
<dbReference type="InterPro" id="IPR051210">
    <property type="entry name" value="Ub_ligase/GEF_domain"/>
</dbReference>
<dbReference type="RefSeq" id="WP_236338765.1">
    <property type="nucleotide sequence ID" value="NZ_CAKMMF010000002.1"/>
</dbReference>
<keyword evidence="5" id="KW-1185">Reference proteome</keyword>
<dbReference type="PROSITE" id="PS50012">
    <property type="entry name" value="RCC1_3"/>
    <property type="match status" value="4"/>
</dbReference>
<dbReference type="PANTHER" id="PTHR22870:SF408">
    <property type="entry name" value="OS09G0560450 PROTEIN"/>
    <property type="match status" value="1"/>
</dbReference>
<gene>
    <name evidence="4" type="ORF">PAECIP111893_00516</name>
</gene>
<name>A0ABM9BS15_9BACL</name>
<evidence type="ECO:0000313" key="4">
    <source>
        <dbReference type="EMBL" id="CAH1193640.1"/>
    </source>
</evidence>
<dbReference type="Gene3D" id="2.130.10.30">
    <property type="entry name" value="Regulator of chromosome condensation 1/beta-lactamase-inhibitor protein II"/>
    <property type="match status" value="2"/>
</dbReference>
<feature type="domain" description="RCC1-like" evidence="3">
    <location>
        <begin position="41"/>
        <end position="287"/>
    </location>
</feature>
<feature type="transmembrane region" description="Helical" evidence="2">
    <location>
        <begin position="7"/>
        <end position="26"/>
    </location>
</feature>
<keyword evidence="2" id="KW-0472">Membrane</keyword>
<keyword evidence="2" id="KW-1133">Transmembrane helix</keyword>
<dbReference type="PROSITE" id="PS00626">
    <property type="entry name" value="RCC1_2"/>
    <property type="match status" value="2"/>
</dbReference>
<dbReference type="PANTHER" id="PTHR22870">
    <property type="entry name" value="REGULATOR OF CHROMOSOME CONDENSATION"/>
    <property type="match status" value="1"/>
</dbReference>
<proteinExistence type="predicted"/>
<sequence>MRFASKLYIGIVAGILIVAVSVYMVASDRNTLLDKAALGNSDNKIKDIAAGSLFSLALMEGGSVYHWGMKLHDAVYFTPDVANDAPQLVEEIEDIKFIDAKWGVAAAHDGALWVWGSNGSIFDTEEREISPRRVEGLAHVSKVAIGNSFLVVLQEDGTVWSLGTNYTGQLGNGDEIDLGSDPDTFDYKEVFVPAQITGIPKMMDIAAGDKHALALAENGTVWAWGANESGQLGDGTDVPKSSPKQIESLSNITAIDAGYDFSMALTKEGEVWAWGSNSSGEIGDGTPIDRNGLDNNIKLPSQTKDLSNIVEISAGLSYALALDGSGNVWEWGDQEKSYLGEGHLKEHGSRSIPKQVAGLDHVASIAAGMNHSLAMKRDGTMWGWGDNGFHKISPAEAEEHTQPVHIQVE</sequence>
<accession>A0ABM9BS15</accession>
<dbReference type="EMBL" id="CAKMMF010000002">
    <property type="protein sequence ID" value="CAH1193640.1"/>
    <property type="molecule type" value="Genomic_DNA"/>
</dbReference>
<dbReference type="Proteomes" id="UP000838686">
    <property type="component" value="Unassembled WGS sequence"/>
</dbReference>
<dbReference type="SUPFAM" id="SSF50985">
    <property type="entry name" value="RCC1/BLIP-II"/>
    <property type="match status" value="1"/>
</dbReference>
<keyword evidence="2" id="KW-0812">Transmembrane</keyword>
<protein>
    <recommendedName>
        <fullName evidence="3">RCC1-like domain-containing protein</fullName>
    </recommendedName>
</protein>
<evidence type="ECO:0000259" key="3">
    <source>
        <dbReference type="Pfam" id="PF25390"/>
    </source>
</evidence>
<dbReference type="InterPro" id="IPR000408">
    <property type="entry name" value="Reg_chr_condens"/>
</dbReference>
<dbReference type="InterPro" id="IPR058923">
    <property type="entry name" value="RCC1-like_dom"/>
</dbReference>
<keyword evidence="1" id="KW-0677">Repeat</keyword>
<dbReference type="InterPro" id="IPR009091">
    <property type="entry name" value="RCC1/BLIP-II"/>
</dbReference>
<evidence type="ECO:0000313" key="5">
    <source>
        <dbReference type="Proteomes" id="UP000838686"/>
    </source>
</evidence>
<evidence type="ECO:0000256" key="1">
    <source>
        <dbReference type="ARBA" id="ARBA00022737"/>
    </source>
</evidence>
<organism evidence="4 5">
    <name type="scientific">Paenibacillus plantiphilus</name>
    <dbReference type="NCBI Taxonomy" id="2905650"/>
    <lineage>
        <taxon>Bacteria</taxon>
        <taxon>Bacillati</taxon>
        <taxon>Bacillota</taxon>
        <taxon>Bacilli</taxon>
        <taxon>Bacillales</taxon>
        <taxon>Paenibacillaceae</taxon>
        <taxon>Paenibacillus</taxon>
    </lineage>
</organism>